<keyword evidence="5" id="KW-1185">Reference proteome</keyword>
<dbReference type="Gene3D" id="3.90.420.10">
    <property type="entry name" value="Oxidoreductase, molybdopterin-binding domain"/>
    <property type="match status" value="1"/>
</dbReference>
<organism evidence="2 4">
    <name type="scientific">Oceanimonas baumannii</name>
    <dbReference type="NCBI Taxonomy" id="129578"/>
    <lineage>
        <taxon>Bacteria</taxon>
        <taxon>Pseudomonadati</taxon>
        <taxon>Pseudomonadota</taxon>
        <taxon>Gammaproteobacteria</taxon>
        <taxon>Aeromonadales</taxon>
        <taxon>Aeromonadaceae</taxon>
        <taxon>Oceanimonas</taxon>
    </lineage>
</organism>
<dbReference type="SUPFAM" id="SSF56524">
    <property type="entry name" value="Oxidoreductase molybdopterin-binding domain"/>
    <property type="match status" value="1"/>
</dbReference>
<evidence type="ECO:0000259" key="1">
    <source>
        <dbReference type="Pfam" id="PF00174"/>
    </source>
</evidence>
<dbReference type="EMBL" id="NQJF01000016">
    <property type="protein sequence ID" value="OYD21319.1"/>
    <property type="molecule type" value="Genomic_DNA"/>
</dbReference>
<evidence type="ECO:0000313" key="2">
    <source>
        <dbReference type="EMBL" id="OYD21319.1"/>
    </source>
</evidence>
<evidence type="ECO:0000313" key="5">
    <source>
        <dbReference type="Proteomes" id="UP000295058"/>
    </source>
</evidence>
<reference evidence="2 4" key="1">
    <citation type="submission" date="2017-08" db="EMBL/GenBank/DDBJ databases">
        <title>Draft Genome Sequence of the Marine Bacterium Oceanimonas baumannii ATCC 700832.</title>
        <authorList>
            <person name="Mcclelland W.D."/>
            <person name="Brennan M.A."/>
            <person name="Trachtenberg A.M."/>
            <person name="Maclea K.S."/>
        </authorList>
    </citation>
    <scope>NUCLEOTIDE SEQUENCE [LARGE SCALE GENOMIC DNA]</scope>
    <source>
        <strain evidence="2 4">ATCC 700832</strain>
    </source>
</reference>
<sequence>MRAKLAYFLGGIMPWLMLAGVAVFPASAAEPLLSPQHPVVLTVTGEIHRTNSDEKALFDLSMLDKLPQQSFSTDTPWTERKHLFSGVLLSELLKYVGAEGKTVRVVALNDYHVDIDIEVASQHPLLLATRMDGETMKIRDKGPIWLMLPLSDNKSYDTKRYHELLAWQLKTLDIR</sequence>
<dbReference type="Proteomes" id="UP000295058">
    <property type="component" value="Unassembled WGS sequence"/>
</dbReference>
<dbReference type="InterPro" id="IPR036374">
    <property type="entry name" value="OxRdtase_Mopterin-bd_sf"/>
</dbReference>
<comment type="caution">
    <text evidence="2">The sequence shown here is derived from an EMBL/GenBank/DDBJ whole genome shotgun (WGS) entry which is preliminary data.</text>
</comment>
<reference evidence="3 5" key="2">
    <citation type="submission" date="2019-03" db="EMBL/GenBank/DDBJ databases">
        <title>Genomic Encyclopedia of Archaeal and Bacterial Type Strains, Phase II (KMG-II): from individual species to whole genera.</title>
        <authorList>
            <person name="Goeker M."/>
        </authorList>
    </citation>
    <scope>NUCLEOTIDE SEQUENCE [LARGE SCALE GENOMIC DNA]</scope>
    <source>
        <strain evidence="3 5">DSM 15594</strain>
    </source>
</reference>
<gene>
    <name evidence="2" type="ORF">B6S09_16195</name>
    <name evidence="3" type="ORF">LY04_03281</name>
</gene>
<dbReference type="AlphaFoldDB" id="A0A235CA96"/>
<dbReference type="EMBL" id="SODO01000017">
    <property type="protein sequence ID" value="TDW55796.1"/>
    <property type="molecule type" value="Genomic_DNA"/>
</dbReference>
<protein>
    <recommendedName>
        <fullName evidence="1">Oxidoreductase molybdopterin-binding domain-containing protein</fullName>
    </recommendedName>
</protein>
<dbReference type="InterPro" id="IPR000572">
    <property type="entry name" value="OxRdtase_Mopterin-bd_dom"/>
</dbReference>
<name>A0A235CA96_9GAMM</name>
<dbReference type="Proteomes" id="UP000243640">
    <property type="component" value="Unassembled WGS sequence"/>
</dbReference>
<proteinExistence type="predicted"/>
<dbReference type="Pfam" id="PF00174">
    <property type="entry name" value="Oxidored_molyb"/>
    <property type="match status" value="1"/>
</dbReference>
<evidence type="ECO:0000313" key="4">
    <source>
        <dbReference type="Proteomes" id="UP000243640"/>
    </source>
</evidence>
<evidence type="ECO:0000313" key="3">
    <source>
        <dbReference type="EMBL" id="TDW55796.1"/>
    </source>
</evidence>
<accession>A0A235CA96</accession>
<dbReference type="RefSeq" id="WP_094279537.1">
    <property type="nucleotide sequence ID" value="NZ_JBLWZI010000017.1"/>
</dbReference>
<feature type="domain" description="Oxidoreductase molybdopterin-binding" evidence="1">
    <location>
        <begin position="80"/>
        <end position="149"/>
    </location>
</feature>